<dbReference type="GO" id="GO:0006040">
    <property type="term" value="P:amino sugar metabolic process"/>
    <property type="evidence" value="ECO:0007669"/>
    <property type="project" value="InterPro"/>
</dbReference>
<dbReference type="GO" id="GO:0016773">
    <property type="term" value="F:phosphotransferase activity, alcohol group as acceptor"/>
    <property type="evidence" value="ECO:0007669"/>
    <property type="project" value="UniProtKB-UniRule"/>
</dbReference>
<comment type="caution">
    <text evidence="2">The sequence shown here is derived from an EMBL/GenBank/DDBJ whole genome shotgun (WGS) entry which is preliminary data.</text>
</comment>
<comment type="pathway">
    <text evidence="1">Cell wall biogenesis; peptidoglycan recycling.</text>
</comment>
<comment type="pathway">
    <text evidence="1">Amino-sugar metabolism; 1,6-anhydro-N-acetylmuramate degradation.</text>
</comment>
<keyword evidence="1" id="KW-0067">ATP-binding</keyword>
<keyword evidence="1" id="KW-0808">Transferase</keyword>
<keyword evidence="1" id="KW-0547">Nucleotide-binding</keyword>
<dbReference type="EMBL" id="JAFIDN010000012">
    <property type="protein sequence ID" value="MBP3193641.1"/>
    <property type="molecule type" value="Genomic_DNA"/>
</dbReference>
<keyword evidence="1" id="KW-0119">Carbohydrate metabolism</keyword>
<reference evidence="2" key="1">
    <citation type="submission" date="2021-02" db="EMBL/GenBank/DDBJ databases">
        <title>Natronogracilivirga saccharolytica gen. nov. sp. nov. a new anaerobic, haloalkiliphilic carbohydrate-fermenting bacterium from soda lake and proposing of Cyclonatronumiaceae fam. nov. in the phylum Balneolaeota.</title>
        <authorList>
            <person name="Zhilina T.N."/>
            <person name="Sorokin D.Y."/>
            <person name="Zavarzina D.G."/>
            <person name="Toshchakov S.V."/>
            <person name="Kublanov I.V."/>
        </authorList>
    </citation>
    <scope>NUCLEOTIDE SEQUENCE</scope>
    <source>
        <strain evidence="2">Z-1702</strain>
    </source>
</reference>
<dbReference type="GO" id="GO:0097175">
    <property type="term" value="P:1,6-anhydro-N-acetyl-beta-muramic acid catabolic process"/>
    <property type="evidence" value="ECO:0007669"/>
    <property type="project" value="UniProtKB-UniRule"/>
</dbReference>
<comment type="similarity">
    <text evidence="1">Belongs to the anhydro-N-acetylmuramic acid kinase family.</text>
</comment>
<feature type="binding site" evidence="1">
    <location>
        <begin position="22"/>
        <end position="29"/>
    </location>
    <ligand>
        <name>ATP</name>
        <dbReference type="ChEBI" id="CHEBI:30616"/>
    </ligand>
</feature>
<protein>
    <recommendedName>
        <fullName evidence="1">Anhydro-N-acetylmuramic acid kinase</fullName>
        <ecNumber evidence="1">2.7.1.170</ecNumber>
    </recommendedName>
    <alternativeName>
        <fullName evidence="1">AnhMurNAc kinase</fullName>
    </alternativeName>
</protein>
<dbReference type="EC" id="2.7.1.170" evidence="1"/>
<evidence type="ECO:0000313" key="2">
    <source>
        <dbReference type="EMBL" id="MBP3193641.1"/>
    </source>
</evidence>
<dbReference type="AlphaFoldDB" id="A0A8J7UUH6"/>
<keyword evidence="3" id="KW-1185">Reference proteome</keyword>
<dbReference type="InterPro" id="IPR043129">
    <property type="entry name" value="ATPase_NBD"/>
</dbReference>
<sequence length="387" mass="42235">MLNKLREMAESKERRIIGLMSGTSMDGLDIALCRFRGSGAETTFELEHFESVEYPEDVREQLISFAVAESVNPELICIWHTKLAHIHAGYINSMMKKRGLGPADIDLIASHGQTVYHAPRHKHGMEDMPNATWQIVDGDHIAVLTGITTISDFRQRDTARGNEGAPLAAYGDYLLFSHPEKHRVLLNIGGISNFTWLPAGKGAFPPVSYDTGPGNTLIDAATRKHFSGMSYDVGGGLAARGTVHDELLSLLKAHPYFERPAPKTTGFEVFNLNWVEECIEDLGLELKAEDLLATLTRLTADTVAGEIRKAIPDNEKAEVCVSGGGAYNDTLMAMLARALDPVPVRNSEDLGVSPDAKEALFFAALANELVCGEDTRLHLGKISLPDV</sequence>
<gene>
    <name evidence="1" type="primary">anmK</name>
    <name evidence="2" type="ORF">NATSA_13270</name>
</gene>
<dbReference type="GO" id="GO:0005524">
    <property type="term" value="F:ATP binding"/>
    <property type="evidence" value="ECO:0007669"/>
    <property type="project" value="UniProtKB-UniRule"/>
</dbReference>
<dbReference type="GO" id="GO:0016301">
    <property type="term" value="F:kinase activity"/>
    <property type="evidence" value="ECO:0007669"/>
    <property type="project" value="UniProtKB-KW"/>
</dbReference>
<accession>A0A8J7UUH6</accession>
<dbReference type="PANTHER" id="PTHR30605">
    <property type="entry name" value="ANHYDRO-N-ACETYLMURAMIC ACID KINASE"/>
    <property type="match status" value="1"/>
</dbReference>
<dbReference type="Gene3D" id="3.30.420.40">
    <property type="match status" value="2"/>
</dbReference>
<dbReference type="HAMAP" id="MF_01270">
    <property type="entry name" value="AnhMurNAc_kinase"/>
    <property type="match status" value="1"/>
</dbReference>
<keyword evidence="1 2" id="KW-0418">Kinase</keyword>
<dbReference type="InterPro" id="IPR005338">
    <property type="entry name" value="Anhydro_N_Ac-Mur_kinase"/>
</dbReference>
<evidence type="ECO:0000256" key="1">
    <source>
        <dbReference type="HAMAP-Rule" id="MF_01270"/>
    </source>
</evidence>
<comment type="function">
    <text evidence="1">Catalyzes the specific phosphorylation of 1,6-anhydro-N-acetylmuramic acid (anhMurNAc) with the simultaneous cleavage of the 1,6-anhydro ring, generating MurNAc-6-P. Is required for the utilization of anhMurNAc either imported from the medium or derived from its own cell wall murein, and thus plays a role in cell wall recycling.</text>
</comment>
<dbReference type="CDD" id="cd24050">
    <property type="entry name" value="ASKHA_NBD_ANMK"/>
    <property type="match status" value="1"/>
</dbReference>
<name>A0A8J7UUH6_9BACT</name>
<dbReference type="UniPathway" id="UPA00343"/>
<proteinExistence type="inferred from homology"/>
<organism evidence="2 3">
    <name type="scientific">Natronogracilivirga saccharolytica</name>
    <dbReference type="NCBI Taxonomy" id="2812953"/>
    <lineage>
        <taxon>Bacteria</taxon>
        <taxon>Pseudomonadati</taxon>
        <taxon>Balneolota</taxon>
        <taxon>Balneolia</taxon>
        <taxon>Balneolales</taxon>
        <taxon>Cyclonatronaceae</taxon>
        <taxon>Natronogracilivirga</taxon>
    </lineage>
</organism>
<dbReference type="SUPFAM" id="SSF53067">
    <property type="entry name" value="Actin-like ATPase domain"/>
    <property type="match status" value="1"/>
</dbReference>
<dbReference type="GO" id="GO:0009254">
    <property type="term" value="P:peptidoglycan turnover"/>
    <property type="evidence" value="ECO:0007669"/>
    <property type="project" value="UniProtKB-UniRule"/>
</dbReference>
<dbReference type="Pfam" id="PF03702">
    <property type="entry name" value="AnmK"/>
    <property type="match status" value="1"/>
</dbReference>
<dbReference type="PANTHER" id="PTHR30605:SF0">
    <property type="entry name" value="ANHYDRO-N-ACETYLMURAMIC ACID KINASE"/>
    <property type="match status" value="1"/>
</dbReference>
<dbReference type="Proteomes" id="UP000673975">
    <property type="component" value="Unassembled WGS sequence"/>
</dbReference>
<comment type="catalytic activity">
    <reaction evidence="1">
        <text>1,6-anhydro-N-acetyl-beta-muramate + ATP + H2O = N-acetyl-D-muramate 6-phosphate + ADP + H(+)</text>
        <dbReference type="Rhea" id="RHEA:24952"/>
        <dbReference type="ChEBI" id="CHEBI:15377"/>
        <dbReference type="ChEBI" id="CHEBI:15378"/>
        <dbReference type="ChEBI" id="CHEBI:30616"/>
        <dbReference type="ChEBI" id="CHEBI:58690"/>
        <dbReference type="ChEBI" id="CHEBI:58722"/>
        <dbReference type="ChEBI" id="CHEBI:456216"/>
        <dbReference type="EC" id="2.7.1.170"/>
    </reaction>
</comment>
<dbReference type="UniPathway" id="UPA00544"/>
<evidence type="ECO:0000313" key="3">
    <source>
        <dbReference type="Proteomes" id="UP000673975"/>
    </source>
</evidence>